<dbReference type="GO" id="GO:0016887">
    <property type="term" value="F:ATP hydrolysis activity"/>
    <property type="evidence" value="ECO:0007669"/>
    <property type="project" value="InterPro"/>
</dbReference>
<comment type="similarity">
    <text evidence="6 7">Belongs to the ClpX chaperone family.</text>
</comment>
<dbReference type="InterPro" id="IPR050052">
    <property type="entry name" value="ATP-dep_Clp_protease_ClpX"/>
</dbReference>
<keyword evidence="9" id="KW-0378">Hydrolase</keyword>
<dbReference type="InterPro" id="IPR003959">
    <property type="entry name" value="ATPase_AAA_core"/>
</dbReference>
<sequence length="405" mass="45824">MMTKIFCSFCQRPRTAVKRLFRGNNAYICDECVKLCNELLEDEKKSLHQPNFVLPKPQDIKSFLDQYIIGQERAKKVISVAVYNHYKRTMITDDDIELQKSNILLIGPTGTGKTLLAETLSRLLHVPFSISDATPLTEAGYVGEDVENILLRLIQSANYDVKAAEIGIVYLDEVDKIARKSDSPSITRDVSGEGVQQALLKILEGTIAHCPPHGGRKHPEQDYIQINTKKILFILGGTFAGIEDIIMRRLKKTKIGFLMDAELKELSYDEIIARVEPEDLIKYGMIPEFVGRVPVIAPFHKLPKNAMIEILTKPKNALLKQYAKYFEMEGVKLEFTDEAIEEIVLQAMKYNTGARALRSIVENHMLDIMFNLPNLSGIEKCIITRDVIINNASPEYVKVAKRRAQ</sequence>
<dbReference type="GO" id="GO:0046983">
    <property type="term" value="F:protein dimerization activity"/>
    <property type="evidence" value="ECO:0007669"/>
    <property type="project" value="UniProtKB-UniRule"/>
</dbReference>
<dbReference type="GO" id="GO:0140662">
    <property type="term" value="F:ATP-dependent protein folding chaperone"/>
    <property type="evidence" value="ECO:0007669"/>
    <property type="project" value="InterPro"/>
</dbReference>
<dbReference type="EMBL" id="DTHJ01000144">
    <property type="protein sequence ID" value="HHS63368.1"/>
    <property type="molecule type" value="Genomic_DNA"/>
</dbReference>
<dbReference type="InterPro" id="IPR027417">
    <property type="entry name" value="P-loop_NTPase"/>
</dbReference>
<name>A0A7C6EL22_UNCW3</name>
<accession>A0A7C6EL22</accession>
<dbReference type="NCBIfam" id="TIGR00382">
    <property type="entry name" value="clpX"/>
    <property type="match status" value="1"/>
</dbReference>
<dbReference type="InterPro" id="IPR010603">
    <property type="entry name" value="Znf_CppX_C4"/>
</dbReference>
<organism evidence="9">
    <name type="scientific">candidate division WOR-3 bacterium</name>
    <dbReference type="NCBI Taxonomy" id="2052148"/>
    <lineage>
        <taxon>Bacteria</taxon>
        <taxon>Bacteria division WOR-3</taxon>
    </lineage>
</organism>
<keyword evidence="9" id="KW-0645">Protease</keyword>
<keyword evidence="3 6" id="KW-0862">Zinc</keyword>
<evidence type="ECO:0000256" key="6">
    <source>
        <dbReference type="HAMAP-Rule" id="MF_00175"/>
    </source>
</evidence>
<comment type="caution">
    <text evidence="9">The sequence shown here is derived from an EMBL/GenBank/DDBJ whole genome shotgun (WGS) entry which is preliminary data.</text>
</comment>
<feature type="binding site" evidence="6 7">
    <location>
        <position position="29"/>
    </location>
    <ligand>
        <name>Zn(2+)</name>
        <dbReference type="ChEBI" id="CHEBI:29105"/>
    </ligand>
</feature>
<dbReference type="NCBIfam" id="NF003745">
    <property type="entry name" value="PRK05342.1"/>
    <property type="match status" value="1"/>
</dbReference>
<dbReference type="FunFam" id="1.10.8.60:FF:000002">
    <property type="entry name" value="ATP-dependent Clp protease ATP-binding subunit ClpX"/>
    <property type="match status" value="1"/>
</dbReference>
<dbReference type="GO" id="GO:0008233">
    <property type="term" value="F:peptidase activity"/>
    <property type="evidence" value="ECO:0007669"/>
    <property type="project" value="UniProtKB-KW"/>
</dbReference>
<dbReference type="InterPro" id="IPR019489">
    <property type="entry name" value="Clp_ATPase_C"/>
</dbReference>
<dbReference type="GO" id="GO:0051603">
    <property type="term" value="P:proteolysis involved in protein catabolic process"/>
    <property type="evidence" value="ECO:0007669"/>
    <property type="project" value="TreeGrafter"/>
</dbReference>
<feature type="binding site" evidence="6 7">
    <location>
        <position position="10"/>
    </location>
    <ligand>
        <name>Zn(2+)</name>
        <dbReference type="ChEBI" id="CHEBI:29105"/>
    </ligand>
</feature>
<comment type="subunit">
    <text evidence="6">Component of the ClpX-ClpP complex. Forms a hexameric ring that, in the presence of ATP, binds to fourteen ClpP subunits assembled into a disk-like structure with a central cavity, resembling the structure of eukaryotic proteasomes.</text>
</comment>
<comment type="function">
    <text evidence="6">ATP-dependent specificity component of the Clp protease. It directs the protease to specific substrates. Can perform chaperone functions in the absence of ClpP.</text>
</comment>
<dbReference type="Pfam" id="PF07724">
    <property type="entry name" value="AAA_2"/>
    <property type="match status" value="1"/>
</dbReference>
<dbReference type="HAMAP" id="MF_00175">
    <property type="entry name" value="ClpX"/>
    <property type="match status" value="1"/>
</dbReference>
<dbReference type="GO" id="GO:0051301">
    <property type="term" value="P:cell division"/>
    <property type="evidence" value="ECO:0007669"/>
    <property type="project" value="TreeGrafter"/>
</dbReference>
<feature type="binding site" evidence="6 7">
    <location>
        <position position="32"/>
    </location>
    <ligand>
        <name>Zn(2+)</name>
        <dbReference type="ChEBI" id="CHEBI:29105"/>
    </ligand>
</feature>
<dbReference type="AlphaFoldDB" id="A0A7C6EL22"/>
<dbReference type="SMART" id="SM00994">
    <property type="entry name" value="zf-C4_ClpX"/>
    <property type="match status" value="1"/>
</dbReference>
<dbReference type="GO" id="GO:0005524">
    <property type="term" value="F:ATP binding"/>
    <property type="evidence" value="ECO:0007669"/>
    <property type="project" value="UniProtKB-UniRule"/>
</dbReference>
<dbReference type="PANTHER" id="PTHR48102:SF7">
    <property type="entry name" value="ATP-DEPENDENT CLP PROTEASE ATP-BINDING SUBUNIT CLPX-LIKE, MITOCHONDRIAL"/>
    <property type="match status" value="1"/>
</dbReference>
<feature type="binding site" evidence="6 7">
    <location>
        <position position="7"/>
    </location>
    <ligand>
        <name>Zn(2+)</name>
        <dbReference type="ChEBI" id="CHEBI:29105"/>
    </ligand>
</feature>
<dbReference type="SMART" id="SM00382">
    <property type="entry name" value="AAA"/>
    <property type="match status" value="1"/>
</dbReference>
<dbReference type="InterPro" id="IPR004487">
    <property type="entry name" value="Clp_protease_ATP-bd_su_ClpX"/>
</dbReference>
<dbReference type="PANTHER" id="PTHR48102">
    <property type="entry name" value="ATP-DEPENDENT CLP PROTEASE ATP-BINDING SUBUNIT CLPX-LIKE, MITOCHONDRIAL-RELATED"/>
    <property type="match status" value="1"/>
</dbReference>
<evidence type="ECO:0000313" key="9">
    <source>
        <dbReference type="EMBL" id="HHS63368.1"/>
    </source>
</evidence>
<dbReference type="InterPro" id="IPR038366">
    <property type="entry name" value="Znf_CppX_C4_sf"/>
</dbReference>
<evidence type="ECO:0000259" key="8">
    <source>
        <dbReference type="PROSITE" id="PS51902"/>
    </source>
</evidence>
<evidence type="ECO:0000256" key="5">
    <source>
        <dbReference type="ARBA" id="ARBA00023186"/>
    </source>
</evidence>
<dbReference type="Gene3D" id="3.40.50.300">
    <property type="entry name" value="P-loop containing nucleotide triphosphate hydrolases"/>
    <property type="match status" value="1"/>
</dbReference>
<dbReference type="InterPro" id="IPR046425">
    <property type="entry name" value="ClpX_bact"/>
</dbReference>
<evidence type="ECO:0000256" key="4">
    <source>
        <dbReference type="ARBA" id="ARBA00022840"/>
    </source>
</evidence>
<dbReference type="Gene3D" id="1.10.8.60">
    <property type="match status" value="1"/>
</dbReference>
<dbReference type="PROSITE" id="PS51902">
    <property type="entry name" value="CLPX_ZB"/>
    <property type="match status" value="1"/>
</dbReference>
<feature type="binding site" evidence="6">
    <location>
        <begin position="108"/>
        <end position="115"/>
    </location>
    <ligand>
        <name>ATP</name>
        <dbReference type="ChEBI" id="CHEBI:30616"/>
    </ligand>
</feature>
<dbReference type="Pfam" id="PF10431">
    <property type="entry name" value="ClpB_D2-small"/>
    <property type="match status" value="1"/>
</dbReference>
<dbReference type="Pfam" id="PF06689">
    <property type="entry name" value="zf-C4_ClpX"/>
    <property type="match status" value="1"/>
</dbReference>
<keyword evidence="2 6" id="KW-0547">Nucleotide-binding</keyword>
<dbReference type="SUPFAM" id="SSF52540">
    <property type="entry name" value="P-loop containing nucleoside triphosphate hydrolases"/>
    <property type="match status" value="1"/>
</dbReference>
<keyword evidence="1 6" id="KW-0479">Metal-binding</keyword>
<keyword evidence="5 6" id="KW-0143">Chaperone</keyword>
<evidence type="ECO:0000256" key="1">
    <source>
        <dbReference type="ARBA" id="ARBA00022723"/>
    </source>
</evidence>
<evidence type="ECO:0000256" key="7">
    <source>
        <dbReference type="PROSITE-ProRule" id="PRU01250"/>
    </source>
</evidence>
<dbReference type="GO" id="GO:0009376">
    <property type="term" value="C:HslUV protease complex"/>
    <property type="evidence" value="ECO:0007669"/>
    <property type="project" value="TreeGrafter"/>
</dbReference>
<proteinExistence type="inferred from homology"/>
<dbReference type="FunFam" id="3.40.50.300:FF:000005">
    <property type="entry name" value="ATP-dependent Clp protease ATP-binding subunit ClpX"/>
    <property type="match status" value="1"/>
</dbReference>
<evidence type="ECO:0000256" key="3">
    <source>
        <dbReference type="ARBA" id="ARBA00022833"/>
    </source>
</evidence>
<dbReference type="InterPro" id="IPR059188">
    <property type="entry name" value="Znf_CLPX-like"/>
</dbReference>
<reference evidence="9" key="1">
    <citation type="journal article" date="2020" name="mSystems">
        <title>Genome- and Community-Level Interaction Insights into Carbon Utilization and Element Cycling Functions of Hydrothermarchaeota in Hydrothermal Sediment.</title>
        <authorList>
            <person name="Zhou Z."/>
            <person name="Liu Y."/>
            <person name="Xu W."/>
            <person name="Pan J."/>
            <person name="Luo Z.H."/>
            <person name="Li M."/>
        </authorList>
    </citation>
    <scope>NUCLEOTIDE SEQUENCE [LARGE SCALE GENOMIC DNA]</scope>
    <source>
        <strain evidence="9">SpSt-783</strain>
    </source>
</reference>
<dbReference type="Gene3D" id="6.20.220.10">
    <property type="entry name" value="ClpX chaperone, C4-type zinc finger domain"/>
    <property type="match status" value="1"/>
</dbReference>
<dbReference type="InterPro" id="IPR003593">
    <property type="entry name" value="AAA+_ATPase"/>
</dbReference>
<dbReference type="GO" id="GO:0051082">
    <property type="term" value="F:unfolded protein binding"/>
    <property type="evidence" value="ECO:0007669"/>
    <property type="project" value="UniProtKB-UniRule"/>
</dbReference>
<dbReference type="SMART" id="SM01086">
    <property type="entry name" value="ClpB_D2-small"/>
    <property type="match status" value="1"/>
</dbReference>
<evidence type="ECO:0000256" key="2">
    <source>
        <dbReference type="ARBA" id="ARBA00022741"/>
    </source>
</evidence>
<feature type="domain" description="ClpX-type ZB" evidence="8">
    <location>
        <begin position="1"/>
        <end position="48"/>
    </location>
</feature>
<dbReference type="GO" id="GO:0008270">
    <property type="term" value="F:zinc ion binding"/>
    <property type="evidence" value="ECO:0007669"/>
    <property type="project" value="UniProtKB-UniRule"/>
</dbReference>
<gene>
    <name evidence="6 9" type="primary">clpX</name>
    <name evidence="9" type="ORF">ENV70_07160</name>
</gene>
<dbReference type="CDD" id="cd19497">
    <property type="entry name" value="RecA-like_ClpX"/>
    <property type="match status" value="1"/>
</dbReference>
<protein>
    <recommendedName>
        <fullName evidence="6">ATP-dependent Clp protease ATP-binding subunit ClpX</fullName>
    </recommendedName>
</protein>
<keyword evidence="4 6" id="KW-0067">ATP-binding</keyword>
<dbReference type="SUPFAM" id="SSF57716">
    <property type="entry name" value="Glucocorticoid receptor-like (DNA-binding domain)"/>
    <property type="match status" value="1"/>
</dbReference>